<keyword evidence="4" id="KW-0408">Iron</keyword>
<dbReference type="PANTHER" id="PTHR10293">
    <property type="entry name" value="GLUTAREDOXIN FAMILY MEMBER"/>
    <property type="match status" value="1"/>
</dbReference>
<gene>
    <name evidence="9" type="ORF">SADO_01420</name>
</gene>
<comment type="similarity">
    <text evidence="1 7">Belongs to the glutaredoxin family. Monothiol subfamily.</text>
</comment>
<organism evidence="9 10">
    <name type="scientific">Salinisphaera dokdonensis CL-ES53</name>
    <dbReference type="NCBI Taxonomy" id="1304272"/>
    <lineage>
        <taxon>Bacteria</taxon>
        <taxon>Pseudomonadati</taxon>
        <taxon>Pseudomonadota</taxon>
        <taxon>Gammaproteobacteria</taxon>
        <taxon>Salinisphaerales</taxon>
        <taxon>Salinisphaeraceae</taxon>
        <taxon>Salinisphaera</taxon>
    </lineage>
</organism>
<evidence type="ECO:0000256" key="4">
    <source>
        <dbReference type="ARBA" id="ARBA00023004"/>
    </source>
</evidence>
<keyword evidence="6" id="KW-0676">Redox-active center</keyword>
<dbReference type="SUPFAM" id="SSF52833">
    <property type="entry name" value="Thioredoxin-like"/>
    <property type="match status" value="1"/>
</dbReference>
<dbReference type="PROSITE" id="PS51354">
    <property type="entry name" value="GLUTAREDOXIN_2"/>
    <property type="match status" value="1"/>
</dbReference>
<keyword evidence="3" id="KW-0479">Metal-binding</keyword>
<dbReference type="InterPro" id="IPR036249">
    <property type="entry name" value="Thioredoxin-like_sf"/>
</dbReference>
<dbReference type="RefSeq" id="WP_353108609.1">
    <property type="nucleotide sequence ID" value="NZ_APND01000001.1"/>
</dbReference>
<keyword evidence="5" id="KW-0411">Iron-sulfur</keyword>
<dbReference type="PANTHER" id="PTHR10293:SF72">
    <property type="entry name" value="MONOTHIOL GLUTAREDOXIN-S14, CHLOROPLASTIC"/>
    <property type="match status" value="1"/>
</dbReference>
<evidence type="ECO:0000313" key="9">
    <source>
        <dbReference type="EMBL" id="MES1927873.1"/>
    </source>
</evidence>
<evidence type="ECO:0000256" key="6">
    <source>
        <dbReference type="ARBA" id="ARBA00023284"/>
    </source>
</evidence>
<comment type="caution">
    <text evidence="9">The sequence shown here is derived from an EMBL/GenBank/DDBJ whole genome shotgun (WGS) entry which is preliminary data.</text>
</comment>
<proteinExistence type="inferred from homology"/>
<dbReference type="NCBIfam" id="TIGR00365">
    <property type="entry name" value="Grx4 family monothiol glutaredoxin"/>
    <property type="match status" value="1"/>
</dbReference>
<dbReference type="PIRSF" id="PIRSF005894">
    <property type="entry name" value="Monothiol_GRX"/>
    <property type="match status" value="1"/>
</dbReference>
<dbReference type="CDD" id="cd03028">
    <property type="entry name" value="GRX_PICOT_like"/>
    <property type="match status" value="1"/>
</dbReference>
<reference evidence="9 10" key="1">
    <citation type="submission" date="2013-03" db="EMBL/GenBank/DDBJ databases">
        <title>Salinisphaera dokdonensis CL-ES53 Genome Sequencing.</title>
        <authorList>
            <person name="Li C."/>
            <person name="Lai Q."/>
            <person name="Shao Z."/>
        </authorList>
    </citation>
    <scope>NUCLEOTIDE SEQUENCE [LARGE SCALE GENOMIC DNA]</scope>
    <source>
        <strain evidence="9 10">CL-ES53</strain>
    </source>
</reference>
<accession>A0ABV2AWC5</accession>
<evidence type="ECO:0000259" key="8">
    <source>
        <dbReference type="Pfam" id="PF00462"/>
    </source>
</evidence>
<dbReference type="Proteomes" id="UP001460888">
    <property type="component" value="Unassembled WGS sequence"/>
</dbReference>
<evidence type="ECO:0000256" key="7">
    <source>
        <dbReference type="PIRNR" id="PIRNR005894"/>
    </source>
</evidence>
<dbReference type="InterPro" id="IPR014434">
    <property type="entry name" value="Monothiol_GRX"/>
</dbReference>
<feature type="domain" description="Glutaredoxin" evidence="8">
    <location>
        <begin position="18"/>
        <end position="82"/>
    </location>
</feature>
<evidence type="ECO:0000256" key="3">
    <source>
        <dbReference type="ARBA" id="ARBA00022723"/>
    </source>
</evidence>
<evidence type="ECO:0000313" key="10">
    <source>
        <dbReference type="Proteomes" id="UP001460888"/>
    </source>
</evidence>
<dbReference type="InterPro" id="IPR004480">
    <property type="entry name" value="Monothiol_GRX-rel"/>
</dbReference>
<keyword evidence="2" id="KW-0001">2Fe-2S</keyword>
<name>A0ABV2AWC5_9GAMM</name>
<evidence type="ECO:0000256" key="5">
    <source>
        <dbReference type="ARBA" id="ARBA00023014"/>
    </source>
</evidence>
<evidence type="ECO:0000256" key="2">
    <source>
        <dbReference type="ARBA" id="ARBA00022714"/>
    </source>
</evidence>
<sequence>MSAKAMEVIKNEVENNPIVLYMKGTPDFPQCGFSARSAEALKACGVPFKAVNVFDDEEIYRQGVKVYSNWPTIPQLYVNGELLGGSDIVIDMFQSGELKSLLENAANNG</sequence>
<dbReference type="InterPro" id="IPR033658">
    <property type="entry name" value="GRX_PICOT-like"/>
</dbReference>
<dbReference type="EMBL" id="APND01000001">
    <property type="protein sequence ID" value="MES1927873.1"/>
    <property type="molecule type" value="Genomic_DNA"/>
</dbReference>
<keyword evidence="10" id="KW-1185">Reference proteome</keyword>
<protein>
    <recommendedName>
        <fullName evidence="7">Glutaredoxin</fullName>
    </recommendedName>
</protein>
<dbReference type="Gene3D" id="3.40.30.10">
    <property type="entry name" value="Glutaredoxin"/>
    <property type="match status" value="1"/>
</dbReference>
<evidence type="ECO:0000256" key="1">
    <source>
        <dbReference type="ARBA" id="ARBA00009630"/>
    </source>
</evidence>
<dbReference type="Pfam" id="PF00462">
    <property type="entry name" value="Glutaredoxin"/>
    <property type="match status" value="1"/>
</dbReference>
<dbReference type="InterPro" id="IPR002109">
    <property type="entry name" value="Glutaredoxin"/>
</dbReference>